<evidence type="ECO:0000256" key="3">
    <source>
        <dbReference type="PROSITE-ProRule" id="PRU00283"/>
    </source>
</evidence>
<name>A0A4S4KK79_9APHY</name>
<dbReference type="GO" id="GO:0003777">
    <property type="term" value="F:microtubule motor activity"/>
    <property type="evidence" value="ECO:0007669"/>
    <property type="project" value="InterPro"/>
</dbReference>
<protein>
    <recommendedName>
        <fullName evidence="5">Kinesin motor domain-containing protein</fullName>
    </recommendedName>
</protein>
<gene>
    <name evidence="6" type="ORF">EW026_g3813</name>
</gene>
<dbReference type="AlphaFoldDB" id="A0A4S4KK79"/>
<dbReference type="InterPro" id="IPR027417">
    <property type="entry name" value="P-loop_NTPase"/>
</dbReference>
<feature type="compositionally biased region" description="Polar residues" evidence="4">
    <location>
        <begin position="39"/>
        <end position="49"/>
    </location>
</feature>
<keyword evidence="1" id="KW-0175">Coiled coil</keyword>
<keyword evidence="2" id="KW-0505">Motor protein</keyword>
<comment type="caution">
    <text evidence="6">The sequence shown here is derived from an EMBL/GenBank/DDBJ whole genome shotgun (WGS) entry which is preliminary data.</text>
</comment>
<keyword evidence="7" id="KW-1185">Reference proteome</keyword>
<evidence type="ECO:0000256" key="2">
    <source>
        <dbReference type="ARBA" id="ARBA00023175"/>
    </source>
</evidence>
<organism evidence="6 7">
    <name type="scientific">Hermanssonia centrifuga</name>
    <dbReference type="NCBI Taxonomy" id="98765"/>
    <lineage>
        <taxon>Eukaryota</taxon>
        <taxon>Fungi</taxon>
        <taxon>Dikarya</taxon>
        <taxon>Basidiomycota</taxon>
        <taxon>Agaricomycotina</taxon>
        <taxon>Agaricomycetes</taxon>
        <taxon>Polyporales</taxon>
        <taxon>Meruliaceae</taxon>
        <taxon>Hermanssonia</taxon>
    </lineage>
</organism>
<dbReference type="Proteomes" id="UP000309038">
    <property type="component" value="Unassembled WGS sequence"/>
</dbReference>
<dbReference type="GO" id="GO:0007018">
    <property type="term" value="P:microtubule-based movement"/>
    <property type="evidence" value="ECO:0007669"/>
    <property type="project" value="InterPro"/>
</dbReference>
<reference evidence="6 7" key="1">
    <citation type="submission" date="2019-02" db="EMBL/GenBank/DDBJ databases">
        <title>Genome sequencing of the rare red list fungi Phlebia centrifuga.</title>
        <authorList>
            <person name="Buettner E."/>
            <person name="Kellner H."/>
        </authorList>
    </citation>
    <scope>NUCLEOTIDE SEQUENCE [LARGE SCALE GENOMIC DNA]</scope>
    <source>
        <strain evidence="6 7">DSM 108282</strain>
    </source>
</reference>
<comment type="similarity">
    <text evidence="3">Belongs to the TRAFAC class myosin-kinesin ATPase superfamily. Kinesin family.</text>
</comment>
<dbReference type="PANTHER" id="PTHR47968:SF75">
    <property type="entry name" value="CENTROMERE-ASSOCIATED PROTEIN E"/>
    <property type="match status" value="1"/>
</dbReference>
<evidence type="ECO:0000256" key="4">
    <source>
        <dbReference type="SAM" id="MobiDB-lite"/>
    </source>
</evidence>
<accession>A0A4S4KK79</accession>
<proteinExistence type="inferred from homology"/>
<dbReference type="GO" id="GO:0005524">
    <property type="term" value="F:ATP binding"/>
    <property type="evidence" value="ECO:0007669"/>
    <property type="project" value="InterPro"/>
</dbReference>
<dbReference type="InterPro" id="IPR001752">
    <property type="entry name" value="Kinesin_motor_dom"/>
</dbReference>
<evidence type="ECO:0000313" key="6">
    <source>
        <dbReference type="EMBL" id="THG98350.1"/>
    </source>
</evidence>
<dbReference type="InterPro" id="IPR036961">
    <property type="entry name" value="Kinesin_motor_dom_sf"/>
</dbReference>
<dbReference type="EMBL" id="SGPJ01000123">
    <property type="protein sequence ID" value="THG98350.1"/>
    <property type="molecule type" value="Genomic_DNA"/>
</dbReference>
<feature type="region of interest" description="Disordered" evidence="4">
    <location>
        <begin position="363"/>
        <end position="383"/>
    </location>
</feature>
<dbReference type="PRINTS" id="PR00380">
    <property type="entry name" value="KINESINHEAVY"/>
</dbReference>
<dbReference type="PANTHER" id="PTHR47968">
    <property type="entry name" value="CENTROMERE PROTEIN E"/>
    <property type="match status" value="1"/>
</dbReference>
<comment type="caution">
    <text evidence="3">Lacks conserved residue(s) required for the propagation of feature annotation.</text>
</comment>
<evidence type="ECO:0000256" key="1">
    <source>
        <dbReference type="ARBA" id="ARBA00023054"/>
    </source>
</evidence>
<dbReference type="InterPro" id="IPR027640">
    <property type="entry name" value="Kinesin-like_fam"/>
</dbReference>
<sequence>MSVPPTPTTSRLARAVPFTPKRPLSVTSSNDDTLPRLPRSTTPSVLNSTKKYKASLSAESRARSASKPRPGAISPTKKSPSDGLLSRPKTPTTPRRNAHSPAPSAISDMDVSRVDPEEALVDCETVEAGDISVEMDESPLQDYGQEDKVLVSVRIRPSHCQSAWEHTNKNIKLDPQYGKASQDFIFDEILTGSENKPVYNAVARSHVCAAMDGYNAVIFAYGQTASGKTFTLSLIDLAGSEKATSDKERTREGKYINTSLLTLGSVIGTLAENSAKGKSDHVPFRNSKLTRMLQPSLSGDARISVICTINPDKDAVGESTSTLLFAQRIKKVQLRAQKKEVVDTDALLERYRKEIEDLKQRLEEREREADAPTRSRRLSAREKLEESKAMRDLNARIQQLTKLILTSQTIDEIKDSRPGSPVKVDFDMTPYQLQQELLAARREIESQGTQILSLEEALLARPILPPDAPESEKDKRLADQAKTIRELEIVVKGYEDNLGEPLRKVKEDVEREWAVRLEKEVKLREEKDEWADELVKQLDKEKKLRMKLEGEREALAAFVKKFDSIGLGISLPPTKLNPPMPTPGGAAAIFAKRQRNRVSEHEYALPMTTLVEAESPVRVTVPMASEPSLMEERWDVIEDLSFEVAPNEKEKPGKSPLFRAMSLFKQKENLPL</sequence>
<feature type="domain" description="Kinesin motor" evidence="5">
    <location>
        <begin position="218"/>
        <end position="332"/>
    </location>
</feature>
<dbReference type="Gene3D" id="3.40.850.10">
    <property type="entry name" value="Kinesin motor domain"/>
    <property type="match status" value="2"/>
</dbReference>
<evidence type="ECO:0000313" key="7">
    <source>
        <dbReference type="Proteomes" id="UP000309038"/>
    </source>
</evidence>
<dbReference type="PROSITE" id="PS50067">
    <property type="entry name" value="KINESIN_MOTOR_2"/>
    <property type="match status" value="1"/>
</dbReference>
<dbReference type="GO" id="GO:0008017">
    <property type="term" value="F:microtubule binding"/>
    <property type="evidence" value="ECO:0007669"/>
    <property type="project" value="InterPro"/>
</dbReference>
<feature type="compositionally biased region" description="Low complexity" evidence="4">
    <location>
        <begin position="54"/>
        <end position="65"/>
    </location>
</feature>
<evidence type="ECO:0000259" key="5">
    <source>
        <dbReference type="PROSITE" id="PS50067"/>
    </source>
</evidence>
<dbReference type="SUPFAM" id="SSF52540">
    <property type="entry name" value="P-loop containing nucleoside triphosphate hydrolases"/>
    <property type="match status" value="1"/>
</dbReference>
<dbReference type="SMART" id="SM00129">
    <property type="entry name" value="KISc"/>
    <property type="match status" value="1"/>
</dbReference>
<feature type="region of interest" description="Disordered" evidence="4">
    <location>
        <begin position="1"/>
        <end position="111"/>
    </location>
</feature>
<dbReference type="Pfam" id="PF00225">
    <property type="entry name" value="Kinesin"/>
    <property type="match status" value="1"/>
</dbReference>